<organism evidence="1 2">
    <name type="scientific">Pseudomonas helleri</name>
    <dbReference type="NCBI Taxonomy" id="1608996"/>
    <lineage>
        <taxon>Bacteria</taxon>
        <taxon>Pseudomonadati</taxon>
        <taxon>Pseudomonadota</taxon>
        <taxon>Gammaproteobacteria</taxon>
        <taxon>Pseudomonadales</taxon>
        <taxon>Pseudomonadaceae</taxon>
        <taxon>Pseudomonas</taxon>
    </lineage>
</organism>
<dbReference type="OrthoDB" id="6948191at2"/>
<evidence type="ECO:0000313" key="1">
    <source>
        <dbReference type="EMBL" id="MQU32160.1"/>
    </source>
</evidence>
<comment type="caution">
    <text evidence="1">The sequence shown here is derived from an EMBL/GenBank/DDBJ whole genome shotgun (WGS) entry which is preliminary data.</text>
</comment>
<reference evidence="1 2" key="1">
    <citation type="submission" date="2019-10" db="EMBL/GenBank/DDBJ databases">
        <title>Evaluation of single-gene subtyping targets for Pseudomonas.</title>
        <authorList>
            <person name="Reichler S.J."/>
            <person name="Orsi R.H."/>
            <person name="Wiedmann M."/>
            <person name="Martin N.H."/>
            <person name="Murphy S.I."/>
        </authorList>
    </citation>
    <scope>NUCLEOTIDE SEQUENCE [LARGE SCALE GENOMIC DNA]</scope>
    <source>
        <strain evidence="1 2">FSL R10-2107</strain>
    </source>
</reference>
<dbReference type="RefSeq" id="WP_048371935.1">
    <property type="nucleotide sequence ID" value="NZ_JYLD01000012.1"/>
</dbReference>
<dbReference type="STRING" id="1608996.TU84_19325"/>
<dbReference type="EMBL" id="WIVX01000050">
    <property type="protein sequence ID" value="MQU32160.1"/>
    <property type="molecule type" value="Genomic_DNA"/>
</dbReference>
<keyword evidence="2" id="KW-1185">Reference proteome</keyword>
<dbReference type="AlphaFoldDB" id="A0A0J6I692"/>
<accession>A0A0J6I692</accession>
<evidence type="ECO:0000313" key="2">
    <source>
        <dbReference type="Proteomes" id="UP000470186"/>
    </source>
</evidence>
<dbReference type="Proteomes" id="UP000470186">
    <property type="component" value="Unassembled WGS sequence"/>
</dbReference>
<gene>
    <name evidence="1" type="ORF">GHO30_12275</name>
</gene>
<protein>
    <submittedName>
        <fullName evidence="1">Uncharacterized protein</fullName>
    </submittedName>
</protein>
<sequence length="83" mass="9159">MTDKPKFHVIDGTPAPDTPKEKAMKRLRAMPRPPSMIRCHRCGGAEVIQTKIGMMYKDGKAVGGTKQLLCALCFMLGERVVLT</sequence>
<name>A0A0J6I692_9PSED</name>
<proteinExistence type="predicted"/>